<dbReference type="RefSeq" id="XP_064768662.1">
    <property type="nucleotide sequence ID" value="XM_064909831.1"/>
</dbReference>
<organism evidence="9 10">
    <name type="scientific">Myxozyma melibiosi</name>
    <dbReference type="NCBI Taxonomy" id="54550"/>
    <lineage>
        <taxon>Eukaryota</taxon>
        <taxon>Fungi</taxon>
        <taxon>Dikarya</taxon>
        <taxon>Ascomycota</taxon>
        <taxon>Saccharomycotina</taxon>
        <taxon>Lipomycetes</taxon>
        <taxon>Lipomycetales</taxon>
        <taxon>Lipomycetaceae</taxon>
        <taxon>Myxozyma</taxon>
    </lineage>
</organism>
<dbReference type="PRINTS" id="PR00716">
    <property type="entry name" value="MPIPHPHTASE"/>
</dbReference>
<feature type="region of interest" description="Disordered" evidence="7">
    <location>
        <begin position="135"/>
        <end position="184"/>
    </location>
</feature>
<evidence type="ECO:0000313" key="9">
    <source>
        <dbReference type="EMBL" id="KAK7205629.1"/>
    </source>
</evidence>
<dbReference type="Gene3D" id="3.40.250.10">
    <property type="entry name" value="Rhodanese-like domain"/>
    <property type="match status" value="1"/>
</dbReference>
<reference evidence="9 10" key="1">
    <citation type="submission" date="2024-03" db="EMBL/GenBank/DDBJ databases">
        <title>Genome-scale model development and genomic sequencing of the oleaginous clade Lipomyces.</title>
        <authorList>
            <consortium name="Lawrence Berkeley National Laboratory"/>
            <person name="Czajka J.J."/>
            <person name="Han Y."/>
            <person name="Kim J."/>
            <person name="Mondo S.J."/>
            <person name="Hofstad B.A."/>
            <person name="Robles A."/>
            <person name="Haridas S."/>
            <person name="Riley R."/>
            <person name="LaButti K."/>
            <person name="Pangilinan J."/>
            <person name="Andreopoulos W."/>
            <person name="Lipzen A."/>
            <person name="Yan J."/>
            <person name="Wang M."/>
            <person name="Ng V."/>
            <person name="Grigoriev I.V."/>
            <person name="Spatafora J.W."/>
            <person name="Magnuson J.K."/>
            <person name="Baker S.E."/>
            <person name="Pomraning K.R."/>
        </authorList>
    </citation>
    <scope>NUCLEOTIDE SEQUENCE [LARGE SCALE GENOMIC DNA]</scope>
    <source>
        <strain evidence="9 10">Phaff 52-87</strain>
    </source>
</reference>
<comment type="function">
    <text evidence="6">Tyrosine protein phosphatase which functions as a dosage-dependent inducer of mitotic progression.</text>
</comment>
<dbReference type="EC" id="3.1.3.48" evidence="6"/>
<dbReference type="InterPro" id="IPR001763">
    <property type="entry name" value="Rhodanese-like_dom"/>
</dbReference>
<feature type="compositionally biased region" description="Polar residues" evidence="7">
    <location>
        <begin position="224"/>
        <end position="233"/>
    </location>
</feature>
<evidence type="ECO:0000313" key="10">
    <source>
        <dbReference type="Proteomes" id="UP001498771"/>
    </source>
</evidence>
<proteinExistence type="inferred from homology"/>
<feature type="compositionally biased region" description="Basic residues" evidence="7">
    <location>
        <begin position="241"/>
        <end position="251"/>
    </location>
</feature>
<evidence type="ECO:0000256" key="6">
    <source>
        <dbReference type="RuleBase" id="RU368028"/>
    </source>
</evidence>
<dbReference type="InterPro" id="IPR000751">
    <property type="entry name" value="MPI_Phosphatase"/>
</dbReference>
<dbReference type="InterPro" id="IPR036873">
    <property type="entry name" value="Rhodanese-like_dom_sf"/>
</dbReference>
<keyword evidence="5 6" id="KW-0131">Cell cycle</keyword>
<keyword evidence="3 6" id="KW-0378">Hydrolase</keyword>
<protein>
    <recommendedName>
        <fullName evidence="6">M-phase inducer phosphatase</fullName>
        <ecNumber evidence="6">3.1.3.48</ecNumber>
    </recommendedName>
</protein>
<evidence type="ECO:0000256" key="4">
    <source>
        <dbReference type="ARBA" id="ARBA00022912"/>
    </source>
</evidence>
<dbReference type="Pfam" id="PF00581">
    <property type="entry name" value="Rhodanese"/>
    <property type="match status" value="1"/>
</dbReference>
<keyword evidence="10" id="KW-1185">Reference proteome</keyword>
<dbReference type="SUPFAM" id="SSF52821">
    <property type="entry name" value="Rhodanese/Cell cycle control phosphatase"/>
    <property type="match status" value="1"/>
</dbReference>
<feature type="domain" description="Rhodanese" evidence="8">
    <location>
        <begin position="309"/>
        <end position="413"/>
    </location>
</feature>
<keyword evidence="4 6" id="KW-0904">Protein phosphatase</keyword>
<evidence type="ECO:0000256" key="2">
    <source>
        <dbReference type="ARBA" id="ARBA00022618"/>
    </source>
</evidence>
<dbReference type="PANTHER" id="PTHR10828">
    <property type="entry name" value="M-PHASE INDUCER PHOSPHATASE DUAL SPECIFICITY PHOSPHATASE CDC25"/>
    <property type="match status" value="1"/>
</dbReference>
<comment type="catalytic activity">
    <reaction evidence="6">
        <text>O-phospho-L-tyrosyl-[protein] + H2O = L-tyrosyl-[protein] + phosphate</text>
        <dbReference type="Rhea" id="RHEA:10684"/>
        <dbReference type="Rhea" id="RHEA-COMP:10136"/>
        <dbReference type="Rhea" id="RHEA-COMP:20101"/>
        <dbReference type="ChEBI" id="CHEBI:15377"/>
        <dbReference type="ChEBI" id="CHEBI:43474"/>
        <dbReference type="ChEBI" id="CHEBI:46858"/>
        <dbReference type="ChEBI" id="CHEBI:61978"/>
        <dbReference type="EC" id="3.1.3.48"/>
    </reaction>
</comment>
<accession>A0ABR1F711</accession>
<evidence type="ECO:0000256" key="1">
    <source>
        <dbReference type="ARBA" id="ARBA00011065"/>
    </source>
</evidence>
<comment type="similarity">
    <text evidence="1 6">Belongs to the MPI phosphatase family.</text>
</comment>
<keyword evidence="6" id="KW-0498">Mitosis</keyword>
<name>A0ABR1F711_9ASCO</name>
<gene>
    <name evidence="9" type="ORF">BZA70DRAFT_166274</name>
</gene>
<sequence length="513" mass="56964">MPVPSERASQVVTGLSPIWRVQYISAEISPIEVVPSRPTTSRNLQLRLTNSTMDRSSPLAAMPPPSAFGALFRARTHTHQVSLPSVRDFDSPTSTLAADLSQNFHINRSSPVTATPRRSLMQSFSFGKAACDKTPPVNLHSSPSADGSDLSPLPHKPLTRPPIQRQASRGHNGSGAFTNPLADDLDRAFDDSPYASRTVALGLDAPRAPAVSSLNGGFRPAFRQSASADSDSPLSGLATRPAHRPNRKMRRTQSMFQKPEEFVAAVSPHYEPDYGNVNLPSLPAKDAAPFRYITPNTMIDVLEGKYANSYDRLVVIDCRFEYEYQGGHIDGAINLNGAQELEEHFLSKRHEGRYLLIFHCEYSHERAPRMACHLRACDRQKNLNAYPKLDFPDVYILEGGYQNFFATYRSRCKPQQYVKMSNERFSHECEREMNRFRKSMKRTATFAGSTAGTSLFSGASQSSSFSFPLPRASSYSFQAPTTNYFSPSNAFTPARDIEMNDNDDVNAYAKSPL</sequence>
<dbReference type="SMART" id="SM00450">
    <property type="entry name" value="RHOD"/>
    <property type="match status" value="1"/>
</dbReference>
<evidence type="ECO:0000259" key="8">
    <source>
        <dbReference type="PROSITE" id="PS50206"/>
    </source>
</evidence>
<feature type="region of interest" description="Disordered" evidence="7">
    <location>
        <begin position="222"/>
        <end position="253"/>
    </location>
</feature>
<feature type="compositionally biased region" description="Polar residues" evidence="7">
    <location>
        <begin position="165"/>
        <end position="177"/>
    </location>
</feature>
<dbReference type="EMBL" id="JBBJBU010000005">
    <property type="protein sequence ID" value="KAK7205629.1"/>
    <property type="molecule type" value="Genomic_DNA"/>
</dbReference>
<dbReference type="PANTHER" id="PTHR10828:SF17">
    <property type="entry name" value="PROTEIN-TYROSINE-PHOSPHATASE"/>
    <property type="match status" value="1"/>
</dbReference>
<dbReference type="GeneID" id="90035343"/>
<evidence type="ECO:0000256" key="5">
    <source>
        <dbReference type="ARBA" id="ARBA00023306"/>
    </source>
</evidence>
<evidence type="ECO:0000256" key="7">
    <source>
        <dbReference type="SAM" id="MobiDB-lite"/>
    </source>
</evidence>
<comment type="caution">
    <text evidence="9">The sequence shown here is derived from an EMBL/GenBank/DDBJ whole genome shotgun (WGS) entry which is preliminary data.</text>
</comment>
<keyword evidence="2 6" id="KW-0132">Cell division</keyword>
<dbReference type="CDD" id="cd01530">
    <property type="entry name" value="Cdc25"/>
    <property type="match status" value="1"/>
</dbReference>
<dbReference type="Proteomes" id="UP001498771">
    <property type="component" value="Unassembled WGS sequence"/>
</dbReference>
<evidence type="ECO:0000256" key="3">
    <source>
        <dbReference type="ARBA" id="ARBA00022801"/>
    </source>
</evidence>
<dbReference type="PROSITE" id="PS50206">
    <property type="entry name" value="RHODANESE_3"/>
    <property type="match status" value="1"/>
</dbReference>